<dbReference type="PRINTS" id="PR00081">
    <property type="entry name" value="GDHRDH"/>
</dbReference>
<dbReference type="Pfam" id="PF00106">
    <property type="entry name" value="adh_short"/>
    <property type="match status" value="1"/>
</dbReference>
<dbReference type="InterPro" id="IPR036291">
    <property type="entry name" value="NAD(P)-bd_dom_sf"/>
</dbReference>
<dbReference type="InterPro" id="IPR002347">
    <property type="entry name" value="SDR_fam"/>
</dbReference>
<dbReference type="InterPro" id="IPR051687">
    <property type="entry name" value="Peroxisomal_Beta-Oxidation"/>
</dbReference>
<protein>
    <submittedName>
        <fullName evidence="5">SDR family NAD(P)-dependent oxidoreductase</fullName>
    </submittedName>
</protein>
<dbReference type="PANTHER" id="PTHR45024">
    <property type="entry name" value="DEHYDROGENASES, SHORT CHAIN"/>
    <property type="match status" value="1"/>
</dbReference>
<dbReference type="GO" id="GO:0016491">
    <property type="term" value="F:oxidoreductase activity"/>
    <property type="evidence" value="ECO:0007669"/>
    <property type="project" value="UniProtKB-KW"/>
</dbReference>
<proteinExistence type="inferred from homology"/>
<comment type="similarity">
    <text evidence="1 3">Belongs to the short-chain dehydrogenases/reductases (SDR) family.</text>
</comment>
<gene>
    <name evidence="5" type="ORF">DY251_01380</name>
</gene>
<name>A0A371XJK8_9HYPH</name>
<comment type="caution">
    <text evidence="5">The sequence shown here is derived from an EMBL/GenBank/DDBJ whole genome shotgun (WGS) entry which is preliminary data.</text>
</comment>
<dbReference type="EMBL" id="QURN01000001">
    <property type="protein sequence ID" value="RFC69417.1"/>
    <property type="molecule type" value="Genomic_DNA"/>
</dbReference>
<dbReference type="Proteomes" id="UP000262379">
    <property type="component" value="Unassembled WGS sequence"/>
</dbReference>
<sequence>MTDRLHGRVALVTGAGRGLGRAYALALAAEGAAVVVNDLGGDLAGQGRDPSPAEGVVEEIKASGGRAVVSGHDVADWADAEAAINLAVSKFGRLDVLVNNAGILRDKLFANMTEEEWDAVIRVHLKGHAATARHAMAYWRARAKAGETVAASIVHTTSVAGLVGNFGQANYAAAKLAVIGLSRTLALEGAKYGVRSNAVSPSARTRIETSLKPPPPGTFDTFDPDNVAPLICWLALEDCPATGQVFQAYGNRVAVIAPSALAVDIRAEGRWGIEDLEKELTPRLPRLPGLGDFVEGLPA</sequence>
<evidence type="ECO:0000256" key="1">
    <source>
        <dbReference type="ARBA" id="ARBA00006484"/>
    </source>
</evidence>
<dbReference type="PROSITE" id="PS00061">
    <property type="entry name" value="ADH_SHORT"/>
    <property type="match status" value="1"/>
</dbReference>
<dbReference type="InterPro" id="IPR057326">
    <property type="entry name" value="KR_dom"/>
</dbReference>
<dbReference type="SUPFAM" id="SSF51735">
    <property type="entry name" value="NAD(P)-binding Rossmann-fold domains"/>
    <property type="match status" value="1"/>
</dbReference>
<dbReference type="AlphaFoldDB" id="A0A371XJK8"/>
<dbReference type="Gene3D" id="3.40.50.720">
    <property type="entry name" value="NAD(P)-binding Rossmann-like Domain"/>
    <property type="match status" value="1"/>
</dbReference>
<organism evidence="5 6">
    <name type="scientific">Mesorhizobium denitrificans</name>
    <dbReference type="NCBI Taxonomy" id="2294114"/>
    <lineage>
        <taxon>Bacteria</taxon>
        <taxon>Pseudomonadati</taxon>
        <taxon>Pseudomonadota</taxon>
        <taxon>Alphaproteobacteria</taxon>
        <taxon>Hyphomicrobiales</taxon>
        <taxon>Phyllobacteriaceae</taxon>
        <taxon>Mesorhizobium</taxon>
    </lineage>
</organism>
<keyword evidence="6" id="KW-1185">Reference proteome</keyword>
<keyword evidence="2" id="KW-0560">Oxidoreductase</keyword>
<accession>A0A371XJK8</accession>
<dbReference type="PANTHER" id="PTHR45024:SF2">
    <property type="entry name" value="SCP2 DOMAIN-CONTAINING PROTEIN"/>
    <property type="match status" value="1"/>
</dbReference>
<reference evidence="6" key="1">
    <citation type="submission" date="2018-08" db="EMBL/GenBank/DDBJ databases">
        <authorList>
            <person name="Im W.T."/>
        </authorList>
    </citation>
    <scope>NUCLEOTIDE SEQUENCE [LARGE SCALE GENOMIC DNA]</scope>
    <source>
        <strain evidence="6">LA-28</strain>
    </source>
</reference>
<dbReference type="PRINTS" id="PR00080">
    <property type="entry name" value="SDRFAMILY"/>
</dbReference>
<dbReference type="SMART" id="SM00822">
    <property type="entry name" value="PKS_KR"/>
    <property type="match status" value="1"/>
</dbReference>
<feature type="domain" description="Ketoreductase" evidence="4">
    <location>
        <begin position="8"/>
        <end position="204"/>
    </location>
</feature>
<evidence type="ECO:0000259" key="4">
    <source>
        <dbReference type="SMART" id="SM00822"/>
    </source>
</evidence>
<evidence type="ECO:0000256" key="3">
    <source>
        <dbReference type="RuleBase" id="RU000363"/>
    </source>
</evidence>
<evidence type="ECO:0000256" key="2">
    <source>
        <dbReference type="ARBA" id="ARBA00023002"/>
    </source>
</evidence>
<evidence type="ECO:0000313" key="5">
    <source>
        <dbReference type="EMBL" id="RFC69417.1"/>
    </source>
</evidence>
<evidence type="ECO:0000313" key="6">
    <source>
        <dbReference type="Proteomes" id="UP000262379"/>
    </source>
</evidence>
<dbReference type="InterPro" id="IPR020904">
    <property type="entry name" value="Sc_DH/Rdtase_CS"/>
</dbReference>
<dbReference type="RefSeq" id="WP_116622037.1">
    <property type="nucleotide sequence ID" value="NZ_QURN01000001.1"/>
</dbReference>